<feature type="signal peptide" evidence="4">
    <location>
        <begin position="1"/>
        <end position="22"/>
    </location>
</feature>
<dbReference type="AlphaFoldDB" id="A0A934W893"/>
<dbReference type="InterPro" id="IPR035251">
    <property type="entry name" value="ShlB_POTRA"/>
</dbReference>
<feature type="domain" description="Polypeptide-transport-associated ShlB-type" evidence="6">
    <location>
        <begin position="80"/>
        <end position="154"/>
    </location>
</feature>
<dbReference type="Proteomes" id="UP000622890">
    <property type="component" value="Unassembled WGS sequence"/>
</dbReference>
<keyword evidence="1" id="KW-0472">Membrane</keyword>
<name>A0A934W893_9BURK</name>
<dbReference type="InterPro" id="IPR051544">
    <property type="entry name" value="TPS_OM_transporter"/>
</dbReference>
<organism evidence="8 9">
    <name type="scientific">Noviherbaspirillum pedocola</name>
    <dbReference type="NCBI Taxonomy" id="2801341"/>
    <lineage>
        <taxon>Bacteria</taxon>
        <taxon>Pseudomonadati</taxon>
        <taxon>Pseudomonadota</taxon>
        <taxon>Betaproteobacteria</taxon>
        <taxon>Burkholderiales</taxon>
        <taxon>Oxalobacteraceae</taxon>
        <taxon>Noviherbaspirillum</taxon>
    </lineage>
</organism>
<keyword evidence="4" id="KW-0732">Signal</keyword>
<feature type="domain" description="ShlB POTRA" evidence="7">
    <location>
        <begin position="170"/>
        <end position="208"/>
    </location>
</feature>
<keyword evidence="3" id="KW-0998">Cell outer membrane</keyword>
<comment type="caution">
    <text evidence="8">The sequence shown here is derived from an EMBL/GenBank/DDBJ whole genome shotgun (WGS) entry which is preliminary data.</text>
</comment>
<dbReference type="EMBL" id="JAEPBG010000008">
    <property type="protein sequence ID" value="MBK4736543.1"/>
    <property type="molecule type" value="Genomic_DNA"/>
</dbReference>
<dbReference type="GO" id="GO:0008320">
    <property type="term" value="F:protein transmembrane transporter activity"/>
    <property type="evidence" value="ECO:0007669"/>
    <property type="project" value="TreeGrafter"/>
</dbReference>
<feature type="chain" id="PRO_5037026856" evidence="4">
    <location>
        <begin position="23"/>
        <end position="569"/>
    </location>
</feature>
<evidence type="ECO:0000256" key="2">
    <source>
        <dbReference type="ARBA" id="ARBA00022692"/>
    </source>
</evidence>
<evidence type="ECO:0000259" key="5">
    <source>
        <dbReference type="Pfam" id="PF03865"/>
    </source>
</evidence>
<evidence type="ECO:0000256" key="1">
    <source>
        <dbReference type="ARBA" id="ARBA00022452"/>
    </source>
</evidence>
<dbReference type="Pfam" id="PF03865">
    <property type="entry name" value="ShlB"/>
    <property type="match status" value="1"/>
</dbReference>
<keyword evidence="2" id="KW-0812">Transmembrane</keyword>
<dbReference type="RefSeq" id="WP_200594098.1">
    <property type="nucleotide sequence ID" value="NZ_JAEPBG010000008.1"/>
</dbReference>
<keyword evidence="1" id="KW-1134">Transmembrane beta strand</keyword>
<accession>A0A934W893</accession>
<dbReference type="PANTHER" id="PTHR34597:SF3">
    <property type="entry name" value="OUTER MEMBRANE TRANSPORTER CDIB"/>
    <property type="match status" value="1"/>
</dbReference>
<gene>
    <name evidence="8" type="ORF">JJB74_18110</name>
</gene>
<dbReference type="Gene3D" id="2.40.160.50">
    <property type="entry name" value="membrane protein fhac: a member of the omp85/tpsb transporter family"/>
    <property type="match status" value="1"/>
</dbReference>
<dbReference type="InterPro" id="IPR005565">
    <property type="entry name" value="Hemolysn_activator_HlyB_C"/>
</dbReference>
<feature type="domain" description="Haemolysin activator HlyB C-terminal" evidence="5">
    <location>
        <begin position="213"/>
        <end position="532"/>
    </location>
</feature>
<evidence type="ECO:0000256" key="4">
    <source>
        <dbReference type="SAM" id="SignalP"/>
    </source>
</evidence>
<dbReference type="GO" id="GO:0098046">
    <property type="term" value="C:type V protein secretion system complex"/>
    <property type="evidence" value="ECO:0007669"/>
    <property type="project" value="TreeGrafter"/>
</dbReference>
<dbReference type="PANTHER" id="PTHR34597">
    <property type="entry name" value="SLR1661 PROTEIN"/>
    <property type="match status" value="1"/>
</dbReference>
<evidence type="ECO:0000313" key="9">
    <source>
        <dbReference type="Proteomes" id="UP000622890"/>
    </source>
</evidence>
<dbReference type="PIRSF" id="PIRSF029745">
    <property type="entry name" value="FhaC"/>
    <property type="match status" value="1"/>
</dbReference>
<dbReference type="Pfam" id="PF08479">
    <property type="entry name" value="POTRA_2"/>
    <property type="match status" value="1"/>
</dbReference>
<dbReference type="InterPro" id="IPR027282">
    <property type="entry name" value="TPS"/>
</dbReference>
<keyword evidence="9" id="KW-1185">Reference proteome</keyword>
<protein>
    <submittedName>
        <fullName evidence="8">ShlB/FhaC/HecB family hemolysin secretion/activation protein</fullName>
    </submittedName>
</protein>
<dbReference type="GO" id="GO:0046819">
    <property type="term" value="P:protein secretion by the type V secretion system"/>
    <property type="evidence" value="ECO:0007669"/>
    <property type="project" value="TreeGrafter"/>
</dbReference>
<evidence type="ECO:0000313" key="8">
    <source>
        <dbReference type="EMBL" id="MBK4736543.1"/>
    </source>
</evidence>
<proteinExistence type="predicted"/>
<sequence>MVKTILFVLSLVCLFSHPIAHAQTPAAEVARQADVLQRQSEERIQRDIDQAIRERPAPQVAPVIPTPRVDASAAGPSCHQIDSIDIQGAPHLSAKAREDIGRRYAQRCLGVAEIEAILAEITRDYIERGYITTRAYLPSQDLSRGRLEILVVEGVIGTIELRDGGTGSIRPGLVFPAEGELLNLRDFEQGIEQLNRLSSNNVQLDIQPGDAPGSSRVLIINEPTRPLHAMIGADNYGSDSTGRNQLSFSLSADRLLGLNELMIYTHRRSQPYDSQRRASSADSFSFLLPLGYSTLSASVFASRYATGVTTPNGTPLRFHGDSDGYNLRLQRVVYRDGGTRAVLSTGLAGKSSRNYLEDELLGVSSRRLTLFDVEASASARVAGGAASGALAYVRGLSMLGALRDAADLPGDAPHAQFGKLHYEFSWFRPLQLGSVNAEFSTQWSGQWTRQALYGSEQQLIGGVYSVRGFSKSTLSGDSGWYARNEIAWRPTLEAAGQLLPLRLYAGFDLGAVSNQAAGVPGGHLRGVALGVAGSMRRLSFDFFHARALSQPDFLPREGSQTWLRLNLAI</sequence>
<dbReference type="InterPro" id="IPR013686">
    <property type="entry name" value="Polypept-transport_assoc_ShlB"/>
</dbReference>
<evidence type="ECO:0000259" key="6">
    <source>
        <dbReference type="Pfam" id="PF08479"/>
    </source>
</evidence>
<dbReference type="Pfam" id="PF17287">
    <property type="entry name" value="POTRA_3"/>
    <property type="match status" value="1"/>
</dbReference>
<evidence type="ECO:0000259" key="7">
    <source>
        <dbReference type="Pfam" id="PF17287"/>
    </source>
</evidence>
<dbReference type="Gene3D" id="3.10.20.310">
    <property type="entry name" value="membrane protein fhac"/>
    <property type="match status" value="1"/>
</dbReference>
<evidence type="ECO:0000256" key="3">
    <source>
        <dbReference type="ARBA" id="ARBA00023237"/>
    </source>
</evidence>
<reference evidence="8" key="1">
    <citation type="submission" date="2021-01" db="EMBL/GenBank/DDBJ databases">
        <title>Genome sequence of strain Noviherbaspirillum sp. DKR-6.</title>
        <authorList>
            <person name="Chaudhary D.K."/>
        </authorList>
    </citation>
    <scope>NUCLEOTIDE SEQUENCE</scope>
    <source>
        <strain evidence="8">DKR-6</strain>
    </source>
</reference>